<dbReference type="Gene3D" id="1.10.287.70">
    <property type="match status" value="2"/>
</dbReference>
<feature type="domain" description="Potassium channel" evidence="3">
    <location>
        <begin position="263"/>
        <end position="330"/>
    </location>
</feature>
<keyword evidence="2" id="KW-0472">Membrane</keyword>
<dbReference type="EMBL" id="BMAT01008342">
    <property type="protein sequence ID" value="GFR82704.1"/>
    <property type="molecule type" value="Genomic_DNA"/>
</dbReference>
<feature type="transmembrane region" description="Helical" evidence="2">
    <location>
        <begin position="305"/>
        <end position="326"/>
    </location>
</feature>
<feature type="compositionally biased region" description="Acidic residues" evidence="1">
    <location>
        <begin position="456"/>
        <end position="477"/>
    </location>
</feature>
<sequence length="477" mass="54287">MTLRRHDYCREQKIPLVPPKRGRKRGSSEPKYTEMTIIPERPPGPRAMFTKKLGARIEHRKHLLLRRRWLVDLMVSVALIGIALMILENELYYMDASEKDSTVSVMLKLFVTLSTCILLVAICLYYHTGAEIKMLDAKVDDPLAVTSGTTWLLLLVELAVCAVHPFPGDIWVWMEDIDGGKDKVHIDGILSVLMMFRLYLVGRFLVVHSPLLTDQSTQTISAVSHVKISMAFVFKAAMAEHPGKVVAFCMLFMFSMSVWAMRTCELYYTNISDARSFYQSMWLSAITFLTVGYGDLTPMTHCGRFIAIVTGLMGLASTALLVAVLAKKLEQTRSEKYVFNYLSLIHLENRRKNSAADVIKYSIKVQILRKQFERERTKSNRVNLSYASWRLSNAIRSMRSTRVQRSHLEEARVGLTEVSQQVSQTQSLISMLATTQGQILDKLTDLQGRLGYRDEEITETEEDDAEYGEAETELDQD</sequence>
<evidence type="ECO:0000259" key="3">
    <source>
        <dbReference type="Pfam" id="PF07885"/>
    </source>
</evidence>
<keyword evidence="4" id="KW-0407">Ion channel</keyword>
<dbReference type="Pfam" id="PF03530">
    <property type="entry name" value="SK_channel"/>
    <property type="match status" value="1"/>
</dbReference>
<keyword evidence="5" id="KW-1185">Reference proteome</keyword>
<feature type="region of interest" description="Disordered" evidence="1">
    <location>
        <begin position="453"/>
        <end position="477"/>
    </location>
</feature>
<dbReference type="GO" id="GO:0016020">
    <property type="term" value="C:membrane"/>
    <property type="evidence" value="ECO:0007669"/>
    <property type="project" value="InterPro"/>
</dbReference>
<feature type="transmembrane region" description="Helical" evidence="2">
    <location>
        <begin position="186"/>
        <end position="207"/>
    </location>
</feature>
<feature type="transmembrane region" description="Helical" evidence="2">
    <location>
        <begin position="276"/>
        <end position="293"/>
    </location>
</feature>
<evidence type="ECO:0000256" key="1">
    <source>
        <dbReference type="SAM" id="MobiDB-lite"/>
    </source>
</evidence>
<gene>
    <name evidence="4" type="ORF">ElyMa_004105400</name>
</gene>
<protein>
    <submittedName>
        <fullName evidence="4">Small conductance calcium-activated potassium channel protein</fullName>
    </submittedName>
</protein>
<dbReference type="Proteomes" id="UP000762676">
    <property type="component" value="Unassembled WGS sequence"/>
</dbReference>
<keyword evidence="2" id="KW-1133">Transmembrane helix</keyword>
<feature type="transmembrane region" description="Helical" evidence="2">
    <location>
        <begin position="245"/>
        <end position="264"/>
    </location>
</feature>
<dbReference type="Pfam" id="PF07885">
    <property type="entry name" value="Ion_trans_2"/>
    <property type="match status" value="1"/>
</dbReference>
<keyword evidence="2" id="KW-0812">Transmembrane</keyword>
<feature type="transmembrane region" description="Helical" evidence="2">
    <location>
        <begin position="69"/>
        <end position="87"/>
    </location>
</feature>
<proteinExistence type="predicted"/>
<dbReference type="SUPFAM" id="SSF81324">
    <property type="entry name" value="Voltage-gated potassium channels"/>
    <property type="match status" value="1"/>
</dbReference>
<evidence type="ECO:0000313" key="5">
    <source>
        <dbReference type="Proteomes" id="UP000762676"/>
    </source>
</evidence>
<dbReference type="AlphaFoldDB" id="A0AAV4GBL4"/>
<dbReference type="InterPro" id="IPR015449">
    <property type="entry name" value="K_chnl_Ca-activ_SK"/>
</dbReference>
<feature type="transmembrane region" description="Helical" evidence="2">
    <location>
        <begin position="107"/>
        <end position="127"/>
    </location>
</feature>
<evidence type="ECO:0000256" key="2">
    <source>
        <dbReference type="SAM" id="Phobius"/>
    </source>
</evidence>
<dbReference type="PANTHER" id="PTHR10153">
    <property type="entry name" value="SMALL CONDUCTANCE CALCIUM-ACTIVATED POTASSIUM CHANNEL"/>
    <property type="match status" value="1"/>
</dbReference>
<feature type="transmembrane region" description="Helical" evidence="2">
    <location>
        <begin position="148"/>
        <end position="166"/>
    </location>
</feature>
<comment type="caution">
    <text evidence="4">The sequence shown here is derived from an EMBL/GenBank/DDBJ whole genome shotgun (WGS) entry which is preliminary data.</text>
</comment>
<keyword evidence="4" id="KW-0406">Ion transport</keyword>
<accession>A0AAV4GBL4</accession>
<dbReference type="GO" id="GO:0016286">
    <property type="term" value="F:small conductance calcium-activated potassium channel activity"/>
    <property type="evidence" value="ECO:0007669"/>
    <property type="project" value="InterPro"/>
</dbReference>
<organism evidence="4 5">
    <name type="scientific">Elysia marginata</name>
    <dbReference type="NCBI Taxonomy" id="1093978"/>
    <lineage>
        <taxon>Eukaryota</taxon>
        <taxon>Metazoa</taxon>
        <taxon>Spiralia</taxon>
        <taxon>Lophotrochozoa</taxon>
        <taxon>Mollusca</taxon>
        <taxon>Gastropoda</taxon>
        <taxon>Heterobranchia</taxon>
        <taxon>Euthyneura</taxon>
        <taxon>Panpulmonata</taxon>
        <taxon>Sacoglossa</taxon>
        <taxon>Placobranchoidea</taxon>
        <taxon>Plakobranchidae</taxon>
        <taxon>Elysia</taxon>
    </lineage>
</organism>
<dbReference type="InterPro" id="IPR013099">
    <property type="entry name" value="K_chnl_dom"/>
</dbReference>
<evidence type="ECO:0000313" key="4">
    <source>
        <dbReference type="EMBL" id="GFR82704.1"/>
    </source>
</evidence>
<name>A0AAV4GBL4_9GAST</name>
<reference evidence="4 5" key="1">
    <citation type="journal article" date="2021" name="Elife">
        <title>Chloroplast acquisition without the gene transfer in kleptoplastic sea slugs, Plakobranchus ocellatus.</title>
        <authorList>
            <person name="Maeda T."/>
            <person name="Takahashi S."/>
            <person name="Yoshida T."/>
            <person name="Shimamura S."/>
            <person name="Takaki Y."/>
            <person name="Nagai Y."/>
            <person name="Toyoda A."/>
            <person name="Suzuki Y."/>
            <person name="Arimoto A."/>
            <person name="Ishii H."/>
            <person name="Satoh N."/>
            <person name="Nishiyama T."/>
            <person name="Hasebe M."/>
            <person name="Maruyama T."/>
            <person name="Minagawa J."/>
            <person name="Obokata J."/>
            <person name="Shigenobu S."/>
        </authorList>
    </citation>
    <scope>NUCLEOTIDE SEQUENCE [LARGE SCALE GENOMIC DNA]</scope>
</reference>
<keyword evidence="4" id="KW-0813">Transport</keyword>